<evidence type="ECO:0000256" key="9">
    <source>
        <dbReference type="RuleBase" id="RU366031"/>
    </source>
</evidence>
<dbReference type="GO" id="GO:0004852">
    <property type="term" value="F:uroporphyrinogen-III synthase activity"/>
    <property type="evidence" value="ECO:0007669"/>
    <property type="project" value="UniProtKB-UniRule"/>
</dbReference>
<dbReference type="Gene3D" id="3.40.50.10090">
    <property type="match status" value="2"/>
</dbReference>
<dbReference type="AlphaFoldDB" id="A0A5R9AF50"/>
<proteinExistence type="inferred from homology"/>
<comment type="similarity">
    <text evidence="2 9">Belongs to the uroporphyrinogen-III synthase family.</text>
</comment>
<dbReference type="UniPathway" id="UPA00251">
    <property type="reaction ID" value="UER00320"/>
</dbReference>
<accession>A0A5R9AF50</accession>
<dbReference type="RefSeq" id="WP_138169913.1">
    <property type="nucleotide sequence ID" value="NZ_VAWA01000005.1"/>
</dbReference>
<dbReference type="GO" id="GO:0006780">
    <property type="term" value="P:uroporphyrinogen III biosynthetic process"/>
    <property type="evidence" value="ECO:0007669"/>
    <property type="project" value="UniProtKB-UniRule"/>
</dbReference>
<reference evidence="11 12" key="1">
    <citation type="submission" date="2019-05" db="EMBL/GenBank/DDBJ databases">
        <title>Nesterenkonia sp. GY239, isolated from the Southern Atlantic Ocean.</title>
        <authorList>
            <person name="Zhang G."/>
        </authorList>
    </citation>
    <scope>NUCLEOTIDE SEQUENCE [LARGE SCALE GENOMIC DNA]</scope>
    <source>
        <strain evidence="11 12">GY239</strain>
    </source>
</reference>
<evidence type="ECO:0000256" key="6">
    <source>
        <dbReference type="ARBA" id="ARBA00037589"/>
    </source>
</evidence>
<dbReference type="CDD" id="cd06578">
    <property type="entry name" value="HemD"/>
    <property type="match status" value="1"/>
</dbReference>
<evidence type="ECO:0000259" key="10">
    <source>
        <dbReference type="Pfam" id="PF02602"/>
    </source>
</evidence>
<keyword evidence="5 9" id="KW-0627">Porphyrin biosynthesis</keyword>
<evidence type="ECO:0000256" key="2">
    <source>
        <dbReference type="ARBA" id="ARBA00008133"/>
    </source>
</evidence>
<comment type="caution">
    <text evidence="11">The sequence shown here is derived from an EMBL/GenBank/DDBJ whole genome shotgun (WGS) entry which is preliminary data.</text>
</comment>
<gene>
    <name evidence="11" type="ORF">FEF27_05835</name>
</gene>
<dbReference type="InterPro" id="IPR036108">
    <property type="entry name" value="4pyrrol_syn_uPrphyn_synt_sf"/>
</dbReference>
<dbReference type="Proteomes" id="UP000306544">
    <property type="component" value="Unassembled WGS sequence"/>
</dbReference>
<dbReference type="Pfam" id="PF02602">
    <property type="entry name" value="HEM4"/>
    <property type="match status" value="1"/>
</dbReference>
<dbReference type="InterPro" id="IPR039793">
    <property type="entry name" value="UROS/Hem4"/>
</dbReference>
<evidence type="ECO:0000256" key="7">
    <source>
        <dbReference type="ARBA" id="ARBA00040167"/>
    </source>
</evidence>
<dbReference type="PANTHER" id="PTHR38042">
    <property type="entry name" value="UROPORPHYRINOGEN-III SYNTHASE, CHLOROPLASTIC"/>
    <property type="match status" value="1"/>
</dbReference>
<comment type="catalytic activity">
    <reaction evidence="8 9">
        <text>hydroxymethylbilane = uroporphyrinogen III + H2O</text>
        <dbReference type="Rhea" id="RHEA:18965"/>
        <dbReference type="ChEBI" id="CHEBI:15377"/>
        <dbReference type="ChEBI" id="CHEBI:57308"/>
        <dbReference type="ChEBI" id="CHEBI:57845"/>
        <dbReference type="EC" id="4.2.1.75"/>
    </reaction>
</comment>
<dbReference type="InterPro" id="IPR003754">
    <property type="entry name" value="4pyrrol_synth_uPrphyn_synth"/>
</dbReference>
<evidence type="ECO:0000256" key="8">
    <source>
        <dbReference type="ARBA" id="ARBA00048617"/>
    </source>
</evidence>
<comment type="function">
    <text evidence="6 9">Catalyzes cyclization of the linear tetrapyrrole, hydroxymethylbilane, to the macrocyclic uroporphyrinogen III.</text>
</comment>
<keyword evidence="4 9" id="KW-0456">Lyase</keyword>
<comment type="pathway">
    <text evidence="1 9">Porphyrin-containing compound metabolism; protoporphyrin-IX biosynthesis; coproporphyrinogen-III from 5-aminolevulinate: step 3/4.</text>
</comment>
<organism evidence="11 12">
    <name type="scientific">Nesterenkonia sphaerica</name>
    <dbReference type="NCBI Taxonomy" id="1804988"/>
    <lineage>
        <taxon>Bacteria</taxon>
        <taxon>Bacillati</taxon>
        <taxon>Actinomycetota</taxon>
        <taxon>Actinomycetes</taxon>
        <taxon>Micrococcales</taxon>
        <taxon>Micrococcaceae</taxon>
        <taxon>Nesterenkonia</taxon>
    </lineage>
</organism>
<evidence type="ECO:0000256" key="1">
    <source>
        <dbReference type="ARBA" id="ARBA00004772"/>
    </source>
</evidence>
<dbReference type="OrthoDB" id="9815856at2"/>
<evidence type="ECO:0000313" key="11">
    <source>
        <dbReference type="EMBL" id="TLP77208.1"/>
    </source>
</evidence>
<name>A0A5R9AF50_9MICC</name>
<evidence type="ECO:0000256" key="4">
    <source>
        <dbReference type="ARBA" id="ARBA00023239"/>
    </source>
</evidence>
<evidence type="ECO:0000256" key="3">
    <source>
        <dbReference type="ARBA" id="ARBA00013109"/>
    </source>
</evidence>
<dbReference type="SUPFAM" id="SSF69618">
    <property type="entry name" value="HemD-like"/>
    <property type="match status" value="1"/>
</dbReference>
<dbReference type="EC" id="4.2.1.75" evidence="3 9"/>
<feature type="domain" description="Tetrapyrrole biosynthesis uroporphyrinogen III synthase" evidence="10">
    <location>
        <begin position="27"/>
        <end position="238"/>
    </location>
</feature>
<evidence type="ECO:0000313" key="12">
    <source>
        <dbReference type="Proteomes" id="UP000306544"/>
    </source>
</evidence>
<evidence type="ECO:0000256" key="5">
    <source>
        <dbReference type="ARBA" id="ARBA00023244"/>
    </source>
</evidence>
<keyword evidence="12" id="KW-1185">Reference proteome</keyword>
<protein>
    <recommendedName>
        <fullName evidence="7 9">Uroporphyrinogen-III synthase</fullName>
        <ecNumber evidence="3 9">4.2.1.75</ecNumber>
    </recommendedName>
</protein>
<dbReference type="PANTHER" id="PTHR38042:SF1">
    <property type="entry name" value="UROPORPHYRINOGEN-III SYNTHASE, CHLOROPLASTIC"/>
    <property type="match status" value="1"/>
</dbReference>
<dbReference type="EMBL" id="VAWA01000005">
    <property type="protein sequence ID" value="TLP77208.1"/>
    <property type="molecule type" value="Genomic_DNA"/>
</dbReference>
<sequence length="255" mass="26882">MDPRLPDPQRQASGRIVLTRPEAQASALEEGLLRAGHTVAHMPLTQQVAPDEPGRLRRALAELLEGQFDWLLLTSANTVRALVHCGWDGTLPARTRLGVVGPGTARVLREQSGAPTPWVPQQHSAAGILAELPAPASGARLLLPQSAQARPELAAGLSAKGWDVTHVSAYATRALDRPAVSLRHGDTVLVTSSTAAAAWVRLQVHSVRVLAIGEPTAQTLRQLGRPADAVLSEPTAAGVREALARLGVSRPVGEP</sequence>
<dbReference type="GO" id="GO:0006782">
    <property type="term" value="P:protoporphyrinogen IX biosynthetic process"/>
    <property type="evidence" value="ECO:0007669"/>
    <property type="project" value="UniProtKB-UniRule"/>
</dbReference>